<dbReference type="InterPro" id="IPR050312">
    <property type="entry name" value="IolE/XylAMocC-like"/>
</dbReference>
<gene>
    <name evidence="2" type="ORF">DYU05_07355</name>
</gene>
<dbReference type="Gene3D" id="3.20.20.150">
    <property type="entry name" value="Divalent-metal-dependent TIM barrel enzymes"/>
    <property type="match status" value="1"/>
</dbReference>
<keyword evidence="2" id="KW-0413">Isomerase</keyword>
<dbReference type="SUPFAM" id="SSF51658">
    <property type="entry name" value="Xylose isomerase-like"/>
    <property type="match status" value="1"/>
</dbReference>
<protein>
    <submittedName>
        <fullName evidence="2">Sugar phosphate isomerase/epimerase</fullName>
    </submittedName>
</protein>
<dbReference type="Pfam" id="PF01261">
    <property type="entry name" value="AP_endonuc_2"/>
    <property type="match status" value="1"/>
</dbReference>
<dbReference type="AlphaFoldDB" id="A0A3E2NWK1"/>
<dbReference type="GO" id="GO:0016853">
    <property type="term" value="F:isomerase activity"/>
    <property type="evidence" value="ECO:0007669"/>
    <property type="project" value="UniProtKB-KW"/>
</dbReference>
<evidence type="ECO:0000313" key="3">
    <source>
        <dbReference type="Proteomes" id="UP000260823"/>
    </source>
</evidence>
<dbReference type="RefSeq" id="WP_117382306.1">
    <property type="nucleotide sequence ID" value="NZ_QWDE01000001.1"/>
</dbReference>
<evidence type="ECO:0000313" key="2">
    <source>
        <dbReference type="EMBL" id="RFZ85406.1"/>
    </source>
</evidence>
<feature type="domain" description="Xylose isomerase-like TIM barrel" evidence="1">
    <location>
        <begin position="52"/>
        <end position="286"/>
    </location>
</feature>
<dbReference type="OrthoDB" id="9798407at2"/>
<dbReference type="Proteomes" id="UP000260823">
    <property type="component" value="Unassembled WGS sequence"/>
</dbReference>
<organism evidence="2 3">
    <name type="scientific">Mucilaginibacter terrenus</name>
    <dbReference type="NCBI Taxonomy" id="2482727"/>
    <lineage>
        <taxon>Bacteria</taxon>
        <taxon>Pseudomonadati</taxon>
        <taxon>Bacteroidota</taxon>
        <taxon>Sphingobacteriia</taxon>
        <taxon>Sphingobacteriales</taxon>
        <taxon>Sphingobacteriaceae</taxon>
        <taxon>Mucilaginibacter</taxon>
    </lineage>
</organism>
<dbReference type="InterPro" id="IPR013022">
    <property type="entry name" value="Xyl_isomerase-like_TIM-brl"/>
</dbReference>
<comment type="caution">
    <text evidence="2">The sequence shown here is derived from an EMBL/GenBank/DDBJ whole genome shotgun (WGS) entry which is preliminary data.</text>
</comment>
<dbReference type="InterPro" id="IPR006311">
    <property type="entry name" value="TAT_signal"/>
</dbReference>
<proteinExistence type="predicted"/>
<reference evidence="2 3" key="1">
    <citation type="submission" date="2018-08" db="EMBL/GenBank/DDBJ databases">
        <title>Mucilaginibacter terrae sp. nov., isolated from manganese diggings.</title>
        <authorList>
            <person name="Huang Y."/>
            <person name="Zhou Z."/>
        </authorList>
    </citation>
    <scope>NUCLEOTIDE SEQUENCE [LARGE SCALE GENOMIC DNA]</scope>
    <source>
        <strain evidence="2 3">ZH6</strain>
    </source>
</reference>
<evidence type="ECO:0000259" key="1">
    <source>
        <dbReference type="Pfam" id="PF01261"/>
    </source>
</evidence>
<name>A0A3E2NWK1_9SPHI</name>
<dbReference type="InterPro" id="IPR036237">
    <property type="entry name" value="Xyl_isomerase-like_sf"/>
</dbReference>
<dbReference type="EMBL" id="QWDE01000001">
    <property type="protein sequence ID" value="RFZ85406.1"/>
    <property type="molecule type" value="Genomic_DNA"/>
</dbReference>
<dbReference type="PANTHER" id="PTHR12110:SF41">
    <property type="entry name" value="INOSOSE DEHYDRATASE"/>
    <property type="match status" value="1"/>
</dbReference>
<dbReference type="PANTHER" id="PTHR12110">
    <property type="entry name" value="HYDROXYPYRUVATE ISOMERASE"/>
    <property type="match status" value="1"/>
</dbReference>
<sequence length="291" mass="32513">MTTRRKFLAQAGLMSAGIMLAPQLLSAKSKNGVGLQLYSLRQQLPKDVKGVIAEVAKAGYQEVETFGYSKTNGFWGLSAKEFSELLKANNLKTPSGHYGLDEFFSTGKMDQFDAYIEAALATGQTYVIVPSLNHNLIKTAADFKTIAEKLNKAAEVLKTHGLKLGYHNHNFEWTETEGTTFYDTILNATDPKLVNMELDLYWVVRAGHDPIELFKKHPGRFKFVHVKDMDKTNNNLNTEIGTGTIDFKSIFAQAKLAGIEHYIVEQENYTNIDPYKSIAQSSGYIKNTLKV</sequence>
<dbReference type="PROSITE" id="PS51318">
    <property type="entry name" value="TAT"/>
    <property type="match status" value="1"/>
</dbReference>
<accession>A0A3E2NWK1</accession>
<keyword evidence="3" id="KW-1185">Reference proteome</keyword>